<evidence type="ECO:0000256" key="1">
    <source>
        <dbReference type="SAM" id="Phobius"/>
    </source>
</evidence>
<sequence length="73" mass="8072">MAEDEPVIAPDQLREGHPKLWRGLAIASLISLLIMIVGNHEGHVEDLFLAGFAVLIAVALAWDAIQRRYGVKR</sequence>
<reference evidence="2 3" key="1">
    <citation type="journal article" date="2019" name="Int. J. Syst. Evol. Microbiol.">
        <title>The Global Catalogue of Microorganisms (GCM) 10K type strain sequencing project: providing services to taxonomists for standard genome sequencing and annotation.</title>
        <authorList>
            <consortium name="The Broad Institute Genomics Platform"/>
            <consortium name="The Broad Institute Genome Sequencing Center for Infectious Disease"/>
            <person name="Wu L."/>
            <person name="Ma J."/>
        </authorList>
    </citation>
    <scope>NUCLEOTIDE SEQUENCE [LARGE SCALE GENOMIC DNA]</scope>
    <source>
        <strain evidence="2 3">JCM 10425</strain>
    </source>
</reference>
<keyword evidence="1" id="KW-0472">Membrane</keyword>
<gene>
    <name evidence="2" type="ORF">GCM10009539_78860</name>
</gene>
<keyword evidence="1" id="KW-1133">Transmembrane helix</keyword>
<dbReference type="InterPro" id="IPR024341">
    <property type="entry name" value="DUF2631"/>
</dbReference>
<dbReference type="Proteomes" id="UP001500967">
    <property type="component" value="Unassembled WGS sequence"/>
</dbReference>
<accession>A0ABN0V7R0</accession>
<evidence type="ECO:0000313" key="3">
    <source>
        <dbReference type="Proteomes" id="UP001500967"/>
    </source>
</evidence>
<feature type="transmembrane region" description="Helical" evidence="1">
    <location>
        <begin position="20"/>
        <end position="41"/>
    </location>
</feature>
<evidence type="ECO:0008006" key="4">
    <source>
        <dbReference type="Google" id="ProtNLM"/>
    </source>
</evidence>
<organism evidence="2 3">
    <name type="scientific">Cryptosporangium japonicum</name>
    <dbReference type="NCBI Taxonomy" id="80872"/>
    <lineage>
        <taxon>Bacteria</taxon>
        <taxon>Bacillati</taxon>
        <taxon>Actinomycetota</taxon>
        <taxon>Actinomycetes</taxon>
        <taxon>Cryptosporangiales</taxon>
        <taxon>Cryptosporangiaceae</taxon>
        <taxon>Cryptosporangium</taxon>
    </lineage>
</organism>
<name>A0ABN0V7R0_9ACTN</name>
<feature type="transmembrane region" description="Helical" evidence="1">
    <location>
        <begin position="47"/>
        <end position="65"/>
    </location>
</feature>
<keyword evidence="1" id="KW-0812">Transmembrane</keyword>
<dbReference type="RefSeq" id="WP_344654078.1">
    <property type="nucleotide sequence ID" value="NZ_BAAAGX010000042.1"/>
</dbReference>
<dbReference type="Pfam" id="PF10939">
    <property type="entry name" value="DUF2631"/>
    <property type="match status" value="1"/>
</dbReference>
<keyword evidence="3" id="KW-1185">Reference proteome</keyword>
<evidence type="ECO:0000313" key="2">
    <source>
        <dbReference type="EMBL" id="GAA0279263.1"/>
    </source>
</evidence>
<protein>
    <recommendedName>
        <fullName evidence="4">DUF2631 domain-containing protein</fullName>
    </recommendedName>
</protein>
<proteinExistence type="predicted"/>
<dbReference type="EMBL" id="BAAAGX010000042">
    <property type="protein sequence ID" value="GAA0279263.1"/>
    <property type="molecule type" value="Genomic_DNA"/>
</dbReference>
<comment type="caution">
    <text evidence="2">The sequence shown here is derived from an EMBL/GenBank/DDBJ whole genome shotgun (WGS) entry which is preliminary data.</text>
</comment>